<evidence type="ECO:0008006" key="10">
    <source>
        <dbReference type="Google" id="ProtNLM"/>
    </source>
</evidence>
<dbReference type="InterPro" id="IPR007941">
    <property type="entry name" value="DUF726"/>
</dbReference>
<dbReference type="PANTHER" id="PTHR17920:SF3">
    <property type="entry name" value="TRANSMEMBRANE AND COILED-COIL DOMAIN-CONTAINING PROTEIN 4"/>
    <property type="match status" value="1"/>
</dbReference>
<evidence type="ECO:0000256" key="6">
    <source>
        <dbReference type="SAM" id="MobiDB-lite"/>
    </source>
</evidence>
<organism evidence="8 9">
    <name type="scientific">Chlamydomonas eustigma</name>
    <dbReference type="NCBI Taxonomy" id="1157962"/>
    <lineage>
        <taxon>Eukaryota</taxon>
        <taxon>Viridiplantae</taxon>
        <taxon>Chlorophyta</taxon>
        <taxon>core chlorophytes</taxon>
        <taxon>Chlorophyceae</taxon>
        <taxon>CS clade</taxon>
        <taxon>Chlamydomonadales</taxon>
        <taxon>Chlamydomonadaceae</taxon>
        <taxon>Chlamydomonas</taxon>
    </lineage>
</organism>
<accession>A0A250WUC4</accession>
<proteinExistence type="inferred from homology"/>
<dbReference type="OrthoDB" id="277931at2759"/>
<dbReference type="PANTHER" id="PTHR17920">
    <property type="entry name" value="TRANSMEMBRANE AND COILED-COIL DOMAIN-CONTAINING PROTEIN 4 TMCO4"/>
    <property type="match status" value="1"/>
</dbReference>
<dbReference type="AlphaFoldDB" id="A0A250WUC4"/>
<reference evidence="8 9" key="1">
    <citation type="submission" date="2017-08" db="EMBL/GenBank/DDBJ databases">
        <title>Acidophilic green algal genome provides insights into adaptation to an acidic environment.</title>
        <authorList>
            <person name="Hirooka S."/>
            <person name="Hirose Y."/>
            <person name="Kanesaki Y."/>
            <person name="Higuchi S."/>
            <person name="Fujiwara T."/>
            <person name="Onuma R."/>
            <person name="Era A."/>
            <person name="Ohbayashi R."/>
            <person name="Uzuka A."/>
            <person name="Nozaki H."/>
            <person name="Yoshikawa H."/>
            <person name="Miyagishima S.Y."/>
        </authorList>
    </citation>
    <scope>NUCLEOTIDE SEQUENCE [LARGE SCALE GENOMIC DNA]</scope>
    <source>
        <strain evidence="8 9">NIES-2499</strain>
    </source>
</reference>
<name>A0A250WUC4_9CHLO</name>
<evidence type="ECO:0000256" key="3">
    <source>
        <dbReference type="ARBA" id="ARBA00022692"/>
    </source>
</evidence>
<dbReference type="EMBL" id="BEGY01000007">
    <property type="protein sequence ID" value="GAX74427.1"/>
    <property type="molecule type" value="Genomic_DNA"/>
</dbReference>
<dbReference type="Proteomes" id="UP000232323">
    <property type="component" value="Unassembled WGS sequence"/>
</dbReference>
<feature type="compositionally biased region" description="Low complexity" evidence="6">
    <location>
        <begin position="422"/>
        <end position="436"/>
    </location>
</feature>
<evidence type="ECO:0000313" key="9">
    <source>
        <dbReference type="Proteomes" id="UP000232323"/>
    </source>
</evidence>
<evidence type="ECO:0000256" key="7">
    <source>
        <dbReference type="SAM" id="Phobius"/>
    </source>
</evidence>
<comment type="similarity">
    <text evidence="2">Belongs to the TMCO4 family.</text>
</comment>
<dbReference type="InterPro" id="IPR029058">
    <property type="entry name" value="AB_hydrolase_fold"/>
</dbReference>
<evidence type="ECO:0000256" key="4">
    <source>
        <dbReference type="ARBA" id="ARBA00022989"/>
    </source>
</evidence>
<keyword evidence="4 7" id="KW-1133">Transmembrane helix</keyword>
<protein>
    <recommendedName>
        <fullName evidence="10">DUF726 domain-containing protein</fullName>
    </recommendedName>
</protein>
<dbReference type="Pfam" id="PF05277">
    <property type="entry name" value="DUF726"/>
    <property type="match status" value="2"/>
</dbReference>
<feature type="transmembrane region" description="Helical" evidence="7">
    <location>
        <begin position="838"/>
        <end position="862"/>
    </location>
</feature>
<comment type="caution">
    <text evidence="8">The sequence shown here is derived from an EMBL/GenBank/DDBJ whole genome shotgun (WGS) entry which is preliminary data.</text>
</comment>
<dbReference type="SUPFAM" id="SSF53474">
    <property type="entry name" value="alpha/beta-Hydrolases"/>
    <property type="match status" value="1"/>
</dbReference>
<keyword evidence="9" id="KW-1185">Reference proteome</keyword>
<evidence type="ECO:0000256" key="1">
    <source>
        <dbReference type="ARBA" id="ARBA00004141"/>
    </source>
</evidence>
<gene>
    <name evidence="8" type="ORF">CEUSTIGMA_g1876.t1</name>
</gene>
<evidence type="ECO:0000256" key="2">
    <source>
        <dbReference type="ARBA" id="ARBA00009824"/>
    </source>
</evidence>
<sequence length="1022" mass="106519">MIGASDVHSLASLFTIAISKLVREDECGNLCWGATCPETDLLEALSHSIELICHDDVQGLIHELSAQPTKSGAVGDDEVIHILYNCLPASSVDLLVPPFGLLPLVYGQLGVPRQCWAGLMHLPMMDMDHSNNRKVAAASSCDPADPADGAGLQHLIEAHVSLIRQSMTTSVCHPTSLTMMKGFTAQTMQQEALAVLAVHQTVQQEACLAVLETLVQQAQEEASSVQQCHTVNHHHHQDSLDPVLADPASSTLAGSLHEGSASAIDINANKLSSHLKQTEPCPKCLMAASMLVEACMSLHNNVPPPLGAAGSSSACSTAVVERYDARARNAVYLVCDWLGVEEQHVMKFERMHATQCLPSRLLINHGGPGGSWSWDKVIEGSLGASKWVHDEDYESADEGGGEPPSNHKDAATMHKIISQGNGSSSRSSSSSGFTFKKSSEGKQAAQGAKVSAQASSGSSKTVRALKIGGAALGAGALLAITGGLAAPAIAAGLGAMVTVAGGGAAAGAAVAGAAGSASGALVISGAFGAAGAATAGSRVHGMVASIKEFSYIQLTPQLCDALSQNCSQQQQEQQQQDSPSTPQNYPQRQQEDILSMETGNSMKQAEGATASTAVVETSTEIRSCSSAKLDNASSSCSVSTAGSLSDTCVLPVKQVEPASSSSSAPSPAVHHQQGNYCKADNDKEAGAEVKVLKDNMEDDGKLARTQIPGLTCSTTCSTGTVVAEAAEAAAAVSPLLCPQHVPFSRGRAEDGAACCTIAVNGWLSEEGGMEDFVLPWVGLPSMMSCSTVPQQGQYLKGGFNNRYALVWEDEMLRGLGTTLSAMIKNQLLQASGTQILKAMALGGMVAALALPLAALTALNMIMGDRWTRALHRSKAAGVLLAHQLASGCAGSRPVTLLGFSIGARLIFHCLLELERLGRRGIVQSVVLMGSPISVDKLRWNKAKSVVSGRFINVYSAEDWVLGLLYRSHSATAMLSSVAGLSPVQNIIGVQNVGVTRIVKGHSDYVTCMSEVLEAVDLKPPFG</sequence>
<dbReference type="GO" id="GO:0016020">
    <property type="term" value="C:membrane"/>
    <property type="evidence" value="ECO:0007669"/>
    <property type="project" value="UniProtKB-SubCell"/>
</dbReference>
<evidence type="ECO:0000313" key="8">
    <source>
        <dbReference type="EMBL" id="GAX74427.1"/>
    </source>
</evidence>
<keyword evidence="5 7" id="KW-0472">Membrane</keyword>
<evidence type="ECO:0000256" key="5">
    <source>
        <dbReference type="ARBA" id="ARBA00023136"/>
    </source>
</evidence>
<comment type="subcellular location">
    <subcellularLocation>
        <location evidence="1">Membrane</location>
        <topology evidence="1">Multi-pass membrane protein</topology>
    </subcellularLocation>
</comment>
<feature type="region of interest" description="Disordered" evidence="6">
    <location>
        <begin position="418"/>
        <end position="453"/>
    </location>
</feature>
<keyword evidence="3 7" id="KW-0812">Transmembrane</keyword>